<feature type="domain" description="Aminopeptidase P N-terminal" evidence="8">
    <location>
        <begin position="2"/>
        <end position="134"/>
    </location>
</feature>
<dbReference type="GO" id="GO:0005829">
    <property type="term" value="C:cytosol"/>
    <property type="evidence" value="ECO:0007669"/>
    <property type="project" value="TreeGrafter"/>
</dbReference>
<sequence>MFSKDIYTKRRAELKKKLGSGLLFFLGNEETGMNFRNNTYPFRQDSTFLYYAGVDKASLYFVMDLDNDKEILFGDNISIDDIVWFGPTPRLEEVASGTGIEDVRPLKDLQSYLDGAMSKKQVIHFLPPYRDEHSVKLSSFLHFPINEVKENVSVAFIKAVVAMRSHKQPEEIAEISKAIDVSTEMHKLFFSKTKEGVREYEVAGQLEGLAFGSGGRLSYPIILTVNGETLHIHARDTIMQNGQLALCDAGAETALHYAGDLTRTAPVSGKFTDVQKHLYNTVLNAQAAAVQACKPGALFIDVHKVAVKALLSGLKEVGVVKGDLDEAVAHDVHTLFFQCGLGHMMGLDVHDMENLGEQYVGYTDDLKKGTAFGWKSLRLGRALEPGFVFTIEPGLYFIPALIDEWKSQNKLSEFVNYNELEKYRDFSGIRIEDNYLITANGASILGNSIAPKTVEEVEAFMAK</sequence>
<evidence type="ECO:0000256" key="4">
    <source>
        <dbReference type="ARBA" id="ARBA00012574"/>
    </source>
</evidence>
<dbReference type="CDD" id="cd01087">
    <property type="entry name" value="Prolidase"/>
    <property type="match status" value="1"/>
</dbReference>
<dbReference type="Gene3D" id="3.40.350.10">
    <property type="entry name" value="Creatinase/prolidase N-terminal domain"/>
    <property type="match status" value="1"/>
</dbReference>
<keyword evidence="6" id="KW-0378">Hydrolase</keyword>
<evidence type="ECO:0000256" key="6">
    <source>
        <dbReference type="ARBA" id="ARBA00022801"/>
    </source>
</evidence>
<dbReference type="Gene3D" id="3.90.230.10">
    <property type="entry name" value="Creatinase/methionine aminopeptidase superfamily"/>
    <property type="match status" value="1"/>
</dbReference>
<dbReference type="InterPro" id="IPR036005">
    <property type="entry name" value="Creatinase/aminopeptidase-like"/>
</dbReference>
<evidence type="ECO:0000313" key="9">
    <source>
        <dbReference type="EMBL" id="PZP49211.1"/>
    </source>
</evidence>
<protein>
    <recommendedName>
        <fullName evidence="4">Xaa-Pro aminopeptidase</fullName>
        <ecNumber evidence="4">3.4.11.9</ecNumber>
    </recommendedName>
</protein>
<comment type="caution">
    <text evidence="9">The sequence shown here is derived from an EMBL/GenBank/DDBJ whole genome shotgun (WGS) entry which is preliminary data.</text>
</comment>
<evidence type="ECO:0000256" key="2">
    <source>
        <dbReference type="ARBA" id="ARBA00001936"/>
    </source>
</evidence>
<comment type="similarity">
    <text evidence="3">Belongs to the peptidase M24B family.</text>
</comment>
<dbReference type="GO" id="GO:0030145">
    <property type="term" value="F:manganese ion binding"/>
    <property type="evidence" value="ECO:0007669"/>
    <property type="project" value="InterPro"/>
</dbReference>
<dbReference type="EC" id="3.4.11.9" evidence="4"/>
<keyword evidence="5" id="KW-0479">Metal-binding</keyword>
<dbReference type="InterPro" id="IPR029149">
    <property type="entry name" value="Creatin/AminoP/Spt16_N"/>
</dbReference>
<dbReference type="GO" id="GO:0070006">
    <property type="term" value="F:metalloaminopeptidase activity"/>
    <property type="evidence" value="ECO:0007669"/>
    <property type="project" value="InterPro"/>
</dbReference>
<dbReference type="PANTHER" id="PTHR43226:SF4">
    <property type="entry name" value="XAA-PRO AMINOPEPTIDASE 3"/>
    <property type="match status" value="1"/>
</dbReference>
<reference evidence="9 10" key="1">
    <citation type="submission" date="2017-11" db="EMBL/GenBank/DDBJ databases">
        <title>Infants hospitalized years apart are colonized by the same room-sourced microbial strains.</title>
        <authorList>
            <person name="Brooks B."/>
            <person name="Olm M.R."/>
            <person name="Firek B.A."/>
            <person name="Baker R."/>
            <person name="Thomas B.C."/>
            <person name="Morowitz M.J."/>
            <person name="Banfield J.F."/>
        </authorList>
    </citation>
    <scope>NUCLEOTIDE SEQUENCE [LARGE SCALE GENOMIC DNA]</scope>
    <source>
        <strain evidence="9">S2_009_000_R2_76</strain>
    </source>
</reference>
<evidence type="ECO:0000256" key="3">
    <source>
        <dbReference type="ARBA" id="ARBA00008766"/>
    </source>
</evidence>
<dbReference type="AlphaFoldDB" id="A0A2W5EYZ6"/>
<dbReference type="Pfam" id="PF00557">
    <property type="entry name" value="Peptidase_M24"/>
    <property type="match status" value="1"/>
</dbReference>
<dbReference type="SUPFAM" id="SSF55920">
    <property type="entry name" value="Creatinase/aminopeptidase"/>
    <property type="match status" value="1"/>
</dbReference>
<comment type="catalytic activity">
    <reaction evidence="1">
        <text>Release of any N-terminal amino acid, including proline, that is linked to proline, even from a dipeptide or tripeptide.</text>
        <dbReference type="EC" id="3.4.11.9"/>
    </reaction>
</comment>
<evidence type="ECO:0000256" key="7">
    <source>
        <dbReference type="ARBA" id="ARBA00023211"/>
    </source>
</evidence>
<organism evidence="9 10">
    <name type="scientific">Pseudopedobacter saltans</name>
    <dbReference type="NCBI Taxonomy" id="151895"/>
    <lineage>
        <taxon>Bacteria</taxon>
        <taxon>Pseudomonadati</taxon>
        <taxon>Bacteroidota</taxon>
        <taxon>Sphingobacteriia</taxon>
        <taxon>Sphingobacteriales</taxon>
        <taxon>Sphingobacteriaceae</taxon>
        <taxon>Pseudopedobacter</taxon>
    </lineage>
</organism>
<accession>A0A2W5EYZ6</accession>
<dbReference type="InterPro" id="IPR052433">
    <property type="entry name" value="X-Pro_dipept-like"/>
</dbReference>
<proteinExistence type="inferred from homology"/>
<dbReference type="EMBL" id="QFOI01000122">
    <property type="protein sequence ID" value="PZP49211.1"/>
    <property type="molecule type" value="Genomic_DNA"/>
</dbReference>
<comment type="cofactor">
    <cofactor evidence="2">
        <name>Mn(2+)</name>
        <dbReference type="ChEBI" id="CHEBI:29035"/>
    </cofactor>
</comment>
<dbReference type="Pfam" id="PF05195">
    <property type="entry name" value="AMP_N"/>
    <property type="match status" value="1"/>
</dbReference>
<dbReference type="GO" id="GO:0006508">
    <property type="term" value="P:proteolysis"/>
    <property type="evidence" value="ECO:0007669"/>
    <property type="project" value="TreeGrafter"/>
</dbReference>
<keyword evidence="9" id="KW-0645">Protease</keyword>
<evidence type="ECO:0000256" key="5">
    <source>
        <dbReference type="ARBA" id="ARBA00022723"/>
    </source>
</evidence>
<evidence type="ECO:0000256" key="1">
    <source>
        <dbReference type="ARBA" id="ARBA00001424"/>
    </source>
</evidence>
<keyword evidence="9" id="KW-0031">Aminopeptidase</keyword>
<evidence type="ECO:0000313" key="10">
    <source>
        <dbReference type="Proteomes" id="UP000249645"/>
    </source>
</evidence>
<name>A0A2W5EYZ6_9SPHI</name>
<dbReference type="InterPro" id="IPR000994">
    <property type="entry name" value="Pept_M24"/>
</dbReference>
<keyword evidence="7" id="KW-0464">Manganese</keyword>
<evidence type="ECO:0000259" key="8">
    <source>
        <dbReference type="SMART" id="SM01011"/>
    </source>
</evidence>
<dbReference type="Proteomes" id="UP000249645">
    <property type="component" value="Unassembled WGS sequence"/>
</dbReference>
<gene>
    <name evidence="9" type="ORF">DI598_08435</name>
</gene>
<dbReference type="InterPro" id="IPR007865">
    <property type="entry name" value="Aminopep_P_N"/>
</dbReference>
<dbReference type="PANTHER" id="PTHR43226">
    <property type="entry name" value="XAA-PRO AMINOPEPTIDASE 3"/>
    <property type="match status" value="1"/>
</dbReference>
<dbReference type="SUPFAM" id="SSF53092">
    <property type="entry name" value="Creatinase/prolidase N-terminal domain"/>
    <property type="match status" value="1"/>
</dbReference>
<dbReference type="SMART" id="SM01011">
    <property type="entry name" value="AMP_N"/>
    <property type="match status" value="1"/>
</dbReference>